<feature type="chain" id="PRO_5017380709" description="Right handed beta helix domain-containing protein" evidence="1">
    <location>
        <begin position="41"/>
        <end position="354"/>
    </location>
</feature>
<dbReference type="Proteomes" id="UP000265515">
    <property type="component" value="Unassembled WGS sequence"/>
</dbReference>
<evidence type="ECO:0000313" key="3">
    <source>
        <dbReference type="Proteomes" id="UP000265515"/>
    </source>
</evidence>
<reference evidence="2 3" key="1">
    <citation type="journal article" date="2018" name="Cell">
        <title>The Chara Genome: Secondary Complexity and Implications for Plant Terrestrialization.</title>
        <authorList>
            <person name="Nishiyama T."/>
            <person name="Sakayama H."/>
            <person name="Vries J.D."/>
            <person name="Buschmann H."/>
            <person name="Saint-Marcoux D."/>
            <person name="Ullrich K.K."/>
            <person name="Haas F.B."/>
            <person name="Vanderstraeten L."/>
            <person name="Becker D."/>
            <person name="Lang D."/>
            <person name="Vosolsobe S."/>
            <person name="Rombauts S."/>
            <person name="Wilhelmsson P.K.I."/>
            <person name="Janitza P."/>
            <person name="Kern R."/>
            <person name="Heyl A."/>
            <person name="Rumpler F."/>
            <person name="Villalobos L.I.A.C."/>
            <person name="Clay J.M."/>
            <person name="Skokan R."/>
            <person name="Toyoda A."/>
            <person name="Suzuki Y."/>
            <person name="Kagoshima H."/>
            <person name="Schijlen E."/>
            <person name="Tajeshwar N."/>
            <person name="Catarino B."/>
            <person name="Hetherington A.J."/>
            <person name="Saltykova A."/>
            <person name="Bonnot C."/>
            <person name="Breuninger H."/>
            <person name="Symeonidi A."/>
            <person name="Radhakrishnan G.V."/>
            <person name="Van Nieuwerburgh F."/>
            <person name="Deforce D."/>
            <person name="Chang C."/>
            <person name="Karol K.G."/>
            <person name="Hedrich R."/>
            <person name="Ulvskov P."/>
            <person name="Glockner G."/>
            <person name="Delwiche C.F."/>
            <person name="Petrasek J."/>
            <person name="Van de Peer Y."/>
            <person name="Friml J."/>
            <person name="Beilby M."/>
            <person name="Dolan L."/>
            <person name="Kohara Y."/>
            <person name="Sugano S."/>
            <person name="Fujiyama A."/>
            <person name="Delaux P.-M."/>
            <person name="Quint M."/>
            <person name="TheiBen G."/>
            <person name="Hagemann M."/>
            <person name="Harholt J."/>
            <person name="Dunand C."/>
            <person name="Zachgo S."/>
            <person name="Langdale J."/>
            <person name="Maumus F."/>
            <person name="Straeten D.V.D."/>
            <person name="Gould S.B."/>
            <person name="Rensing S.A."/>
        </authorList>
    </citation>
    <scope>NUCLEOTIDE SEQUENCE [LARGE SCALE GENOMIC DNA]</scope>
    <source>
        <strain evidence="2 3">S276</strain>
    </source>
</reference>
<feature type="signal peptide" evidence="1">
    <location>
        <begin position="1"/>
        <end position="40"/>
    </location>
</feature>
<keyword evidence="3" id="KW-1185">Reference proteome</keyword>
<evidence type="ECO:0000256" key="1">
    <source>
        <dbReference type="SAM" id="SignalP"/>
    </source>
</evidence>
<dbReference type="Gramene" id="GBG70152">
    <property type="protein sequence ID" value="GBG70152"/>
    <property type="gene ID" value="CBR_g6283"/>
</dbReference>
<name>A0A388KJC3_CHABU</name>
<comment type="caution">
    <text evidence="2">The sequence shown here is derived from an EMBL/GenBank/DDBJ whole genome shotgun (WGS) entry which is preliminary data.</text>
</comment>
<keyword evidence="1" id="KW-0732">Signal</keyword>
<gene>
    <name evidence="2" type="ORF">CBR_g6283</name>
</gene>
<evidence type="ECO:0000313" key="2">
    <source>
        <dbReference type="EMBL" id="GBG70152.1"/>
    </source>
</evidence>
<dbReference type="InterPro" id="IPR011050">
    <property type="entry name" value="Pectin_lyase_fold/virulence"/>
</dbReference>
<accession>A0A388KJC3</accession>
<protein>
    <recommendedName>
        <fullName evidence="4">Right handed beta helix domain-containing protein</fullName>
    </recommendedName>
</protein>
<organism evidence="2 3">
    <name type="scientific">Chara braunii</name>
    <name type="common">Braun's stonewort</name>
    <dbReference type="NCBI Taxonomy" id="69332"/>
    <lineage>
        <taxon>Eukaryota</taxon>
        <taxon>Viridiplantae</taxon>
        <taxon>Streptophyta</taxon>
        <taxon>Charophyceae</taxon>
        <taxon>Charales</taxon>
        <taxon>Characeae</taxon>
        <taxon>Chara</taxon>
    </lineage>
</organism>
<proteinExistence type="predicted"/>
<dbReference type="EMBL" id="BFEA01000126">
    <property type="protein sequence ID" value="GBG70152.1"/>
    <property type="molecule type" value="Genomic_DNA"/>
</dbReference>
<dbReference type="SUPFAM" id="SSF51126">
    <property type="entry name" value="Pectin lyase-like"/>
    <property type="match status" value="1"/>
</dbReference>
<evidence type="ECO:0008006" key="4">
    <source>
        <dbReference type="Google" id="ProtNLM"/>
    </source>
</evidence>
<dbReference type="AlphaFoldDB" id="A0A388KJC3"/>
<sequence>MERRAGGGGALRGGHGSAGTCVFPSHLRLLLFLPLLLAMAAVPSSATTEAQLRAAILSPTPQVLVVDSDITLTSNLPDVVCPDLTIQGKCRRRLCKIDGRNRYSAFSKVRSITVTGMELTRLRSSGALGAPAPAIKGQSNGGSQIRLSNVRISDSRNARGRGVVELSEGSLTAVKTVFSGNSAEVGGAIAIAVDARLEATDVQFLRNKAADMGGAISAFQTVLNCTKCVFDRNEAGSIGGAVRIAGPDGAGAFFFSCKFSANKGTGRGSKGGAVYVDRLDASLFGAKFCKSSFAGNTAKNARGATVTDHVWIAMTKENDEDAKILFCPRRPRTGITIPDPLYRPNVVDTCAGCP</sequence>